<protein>
    <submittedName>
        <fullName evidence="2">Uncharacterized protein</fullName>
    </submittedName>
</protein>
<keyword evidence="1" id="KW-0812">Transmembrane</keyword>
<reference evidence="3" key="1">
    <citation type="journal article" date="2017" name="Med. Chem. Commun.">
        <title>Nonomuraea sp. ATCC 55076 harbours the largest actinomycete chromosome to date and the kistamicin biosynthetic gene cluster.</title>
        <authorList>
            <person name="Nazari B."/>
            <person name="Forneris C.C."/>
            <person name="Gibson M.I."/>
            <person name="Moon K."/>
            <person name="Schramma K.R."/>
            <person name="Seyedsayamdost M.R."/>
        </authorList>
    </citation>
    <scope>NUCLEOTIDE SEQUENCE [LARGE SCALE GENOMIC DNA]</scope>
    <source>
        <strain evidence="3">ATCC 55076</strain>
    </source>
</reference>
<proteinExistence type="predicted"/>
<feature type="transmembrane region" description="Helical" evidence="1">
    <location>
        <begin position="188"/>
        <end position="206"/>
    </location>
</feature>
<dbReference type="STRING" id="1909395.BKM31_44965"/>
<dbReference type="KEGG" id="noa:BKM31_44965"/>
<organism evidence="2 3">
    <name type="scientific">[Actinomadura] parvosata subsp. kistnae</name>
    <dbReference type="NCBI Taxonomy" id="1909395"/>
    <lineage>
        <taxon>Bacteria</taxon>
        <taxon>Bacillati</taxon>
        <taxon>Actinomycetota</taxon>
        <taxon>Actinomycetes</taxon>
        <taxon>Streptosporangiales</taxon>
        <taxon>Streptosporangiaceae</taxon>
        <taxon>Nonomuraea</taxon>
    </lineage>
</organism>
<keyword evidence="1" id="KW-1133">Transmembrane helix</keyword>
<evidence type="ECO:0000313" key="2">
    <source>
        <dbReference type="EMBL" id="AQZ67671.1"/>
    </source>
</evidence>
<evidence type="ECO:0000313" key="3">
    <source>
        <dbReference type="Proteomes" id="UP000190797"/>
    </source>
</evidence>
<dbReference type="Proteomes" id="UP000190797">
    <property type="component" value="Chromosome"/>
</dbReference>
<dbReference type="EMBL" id="CP017717">
    <property type="protein sequence ID" value="AQZ67671.1"/>
    <property type="molecule type" value="Genomic_DNA"/>
</dbReference>
<keyword evidence="3" id="KW-1185">Reference proteome</keyword>
<sequence length="220" mass="22306">MTAFTWSFDPVMTSIRSASEVTAATTVRGPSTCARQGPAKARAVMRAAMPRIVTITDNIGTGRVHHGTSWARKVEMAIAPLSTATSWTALSSLEALARTTPASAPVPAPVPAPVSAVASGPMEVPAPASALAARSEGVPALAARLEGVPVPAFALMPEPAPASVLRPAPSPALAPASMSAPVPAAGPVPIPMLVPVLAAASVLGASERRRRRRRARAAKA</sequence>
<name>A0A1V0ABT7_9ACTN</name>
<gene>
    <name evidence="2" type="ORF">BKM31_44965</name>
</gene>
<dbReference type="AlphaFoldDB" id="A0A1V0ABT7"/>
<keyword evidence="1" id="KW-0472">Membrane</keyword>
<evidence type="ECO:0000256" key="1">
    <source>
        <dbReference type="SAM" id="Phobius"/>
    </source>
</evidence>
<accession>A0A1V0ABT7</accession>